<evidence type="ECO:0000259" key="4">
    <source>
        <dbReference type="Pfam" id="PF01755"/>
    </source>
</evidence>
<dbReference type="CDD" id="cd06532">
    <property type="entry name" value="Glyco_transf_25"/>
    <property type="match status" value="1"/>
</dbReference>
<evidence type="ECO:0000313" key="6">
    <source>
        <dbReference type="Proteomes" id="UP001642540"/>
    </source>
</evidence>
<dbReference type="SUPFAM" id="SSF53448">
    <property type="entry name" value="Nucleotide-diphospho-sugar transferases"/>
    <property type="match status" value="1"/>
</dbReference>
<dbReference type="InterPro" id="IPR050757">
    <property type="entry name" value="Collagen_mod_GT25"/>
</dbReference>
<evidence type="ECO:0000256" key="1">
    <source>
        <dbReference type="ARBA" id="ARBA00006721"/>
    </source>
</evidence>
<organism evidence="5 6">
    <name type="scientific">Orchesella dallaii</name>
    <dbReference type="NCBI Taxonomy" id="48710"/>
    <lineage>
        <taxon>Eukaryota</taxon>
        <taxon>Metazoa</taxon>
        <taxon>Ecdysozoa</taxon>
        <taxon>Arthropoda</taxon>
        <taxon>Hexapoda</taxon>
        <taxon>Collembola</taxon>
        <taxon>Entomobryomorpha</taxon>
        <taxon>Entomobryoidea</taxon>
        <taxon>Orchesellidae</taxon>
        <taxon>Orchesellinae</taxon>
        <taxon>Orchesella</taxon>
    </lineage>
</organism>
<accession>A0ABP1QL61</accession>
<dbReference type="InterPro" id="IPR029044">
    <property type="entry name" value="Nucleotide-diphossugar_trans"/>
</dbReference>
<comment type="similarity">
    <text evidence="1">Belongs to the glycosyltransferase 25 family.</text>
</comment>
<dbReference type="EMBL" id="CAXLJM020000038">
    <property type="protein sequence ID" value="CAL8107361.1"/>
    <property type="molecule type" value="Genomic_DNA"/>
</dbReference>
<evidence type="ECO:0000313" key="5">
    <source>
        <dbReference type="EMBL" id="CAL8107361.1"/>
    </source>
</evidence>
<keyword evidence="6" id="KW-1185">Reference proteome</keyword>
<proteinExistence type="inferred from homology"/>
<feature type="domain" description="Glycosyl transferase family 25" evidence="4">
    <location>
        <begin position="349"/>
        <end position="530"/>
    </location>
</feature>
<sequence>MASLKFRFMLSRSSFTNAILHIIVIYSFLVTSILCQKSGHLVPPEISDSDDNGLLEPTVFIAVLARNKAHTLPYFLTLIDELDYPKSRIAIWIKSDHNEDATPDILRAWEKEVAEWGKYHSVSVQITDSPPFKQDDQGESPVVWTPKRFRLVIRLKEEAIRLARKFWADYIWFLDADALIVNNQTLKHLVNKSKPLVAPMLLSGGMYSNFWGGIENYYYVRTEEYKEILEYKKTGCFPVPLINSAVLMDIRRKEVPSFERFNETIPEDDMILFAENAKRLNMTMEICNDLEYGYITAPIDDTSTLQRDYDQVNILRTEVASYWSKPLEALYYLKKYLPQDIRPSTIGFDKIYLINLHRRPDRLMKMHNVLQILGMEYELVDAVDGSELKQEDLDRMGIKQLPEYRDPYSDRPMKFGEIGCFLSHYKIWKMMVKNRVNTALILEDDIHFEPYFVYQIQRLFEEAAKLFLDWDLMYLGRKRSANAKEPFVEGSQYIVHVDYSYWTLGYGLTYRGAKKLIDAKPLEKLVPVDEYFPIMFDRHNNASWMTSYETRDLKAFSAEPLLLYPTHYTNEQGYISDTEKSQIVLLNQNCTIKDEL</sequence>
<gene>
    <name evidence="5" type="ORF">ODALV1_LOCUS12649</name>
</gene>
<keyword evidence="3" id="KW-0808">Transferase</keyword>
<dbReference type="Pfam" id="PF01755">
    <property type="entry name" value="Glyco_transf_25"/>
    <property type="match status" value="1"/>
</dbReference>
<reference evidence="5 6" key="1">
    <citation type="submission" date="2024-08" db="EMBL/GenBank/DDBJ databases">
        <authorList>
            <person name="Cucini C."/>
            <person name="Frati F."/>
        </authorList>
    </citation>
    <scope>NUCLEOTIDE SEQUENCE [LARGE SCALE GENOMIC DNA]</scope>
</reference>
<dbReference type="PANTHER" id="PTHR10730:SF53">
    <property type="entry name" value="GLYCOSYLTRANSFERASE 25 FAMILY MEMBER"/>
    <property type="match status" value="1"/>
</dbReference>
<dbReference type="PANTHER" id="PTHR10730">
    <property type="entry name" value="PROCOLLAGEN-LYSINE,2-OXOGLUTARATE 5-DIOXYGENASE/GLYCOSYLTRANSFERASE 25 FAMILY MEMBER"/>
    <property type="match status" value="1"/>
</dbReference>
<dbReference type="Gene3D" id="3.90.550.10">
    <property type="entry name" value="Spore Coat Polysaccharide Biosynthesis Protein SpsA, Chain A"/>
    <property type="match status" value="1"/>
</dbReference>
<protein>
    <recommendedName>
        <fullName evidence="4">Glycosyl transferase family 25 domain-containing protein</fullName>
    </recommendedName>
</protein>
<name>A0ABP1QL61_9HEXA</name>
<evidence type="ECO:0000256" key="2">
    <source>
        <dbReference type="ARBA" id="ARBA00022676"/>
    </source>
</evidence>
<comment type="caution">
    <text evidence="5">The sequence shown here is derived from an EMBL/GenBank/DDBJ whole genome shotgun (WGS) entry which is preliminary data.</text>
</comment>
<dbReference type="InterPro" id="IPR002654">
    <property type="entry name" value="Glyco_trans_25"/>
</dbReference>
<keyword evidence="2" id="KW-0328">Glycosyltransferase</keyword>
<evidence type="ECO:0000256" key="3">
    <source>
        <dbReference type="ARBA" id="ARBA00022679"/>
    </source>
</evidence>
<dbReference type="Proteomes" id="UP001642540">
    <property type="component" value="Unassembled WGS sequence"/>
</dbReference>